<dbReference type="InterPro" id="IPR033985">
    <property type="entry name" value="SusD-like_N"/>
</dbReference>
<gene>
    <name evidence="7" type="ORF">EZS27_014051</name>
</gene>
<dbReference type="AlphaFoldDB" id="A0A5J4RXR9"/>
<dbReference type="GO" id="GO:0009279">
    <property type="term" value="C:cell outer membrane"/>
    <property type="evidence" value="ECO:0007669"/>
    <property type="project" value="UniProtKB-SubCell"/>
</dbReference>
<evidence type="ECO:0000256" key="2">
    <source>
        <dbReference type="ARBA" id="ARBA00022729"/>
    </source>
</evidence>
<name>A0A5J4RXR9_9ZZZZ</name>
<keyword evidence="3" id="KW-0472">Membrane</keyword>
<comment type="subcellular location">
    <subcellularLocation>
        <location evidence="1">Cell outer membrane</location>
    </subcellularLocation>
</comment>
<evidence type="ECO:0000259" key="6">
    <source>
        <dbReference type="Pfam" id="PF14322"/>
    </source>
</evidence>
<dbReference type="SUPFAM" id="SSF48452">
    <property type="entry name" value="TPR-like"/>
    <property type="match status" value="1"/>
</dbReference>
<comment type="caution">
    <text evidence="7">The sequence shown here is derived from an EMBL/GenBank/DDBJ whole genome shotgun (WGS) entry which is preliminary data.</text>
</comment>
<dbReference type="InterPro" id="IPR012944">
    <property type="entry name" value="SusD_RagB_dom"/>
</dbReference>
<keyword evidence="4" id="KW-0998">Cell outer membrane</keyword>
<evidence type="ECO:0000313" key="7">
    <source>
        <dbReference type="EMBL" id="KAA6337900.1"/>
    </source>
</evidence>
<proteinExistence type="predicted"/>
<evidence type="ECO:0000256" key="3">
    <source>
        <dbReference type="ARBA" id="ARBA00023136"/>
    </source>
</evidence>
<evidence type="ECO:0000256" key="1">
    <source>
        <dbReference type="ARBA" id="ARBA00004442"/>
    </source>
</evidence>
<feature type="domain" description="RagB/SusD" evidence="5">
    <location>
        <begin position="373"/>
        <end position="464"/>
    </location>
</feature>
<evidence type="ECO:0000259" key="5">
    <source>
        <dbReference type="Pfam" id="PF07980"/>
    </source>
</evidence>
<feature type="domain" description="SusD-like N-terminal" evidence="6">
    <location>
        <begin position="26"/>
        <end position="219"/>
    </location>
</feature>
<dbReference type="InterPro" id="IPR011990">
    <property type="entry name" value="TPR-like_helical_dom_sf"/>
</dbReference>
<dbReference type="EMBL" id="SNRY01000661">
    <property type="protein sequence ID" value="KAA6337900.1"/>
    <property type="molecule type" value="Genomic_DNA"/>
</dbReference>
<keyword evidence="2" id="KW-0732">Signal</keyword>
<dbReference type="Gene3D" id="1.25.40.390">
    <property type="match status" value="1"/>
</dbReference>
<reference evidence="7" key="1">
    <citation type="submission" date="2019-03" db="EMBL/GenBank/DDBJ databases">
        <title>Single cell metagenomics reveals metabolic interactions within the superorganism composed of flagellate Streblomastix strix and complex community of Bacteroidetes bacteria on its surface.</title>
        <authorList>
            <person name="Treitli S.C."/>
            <person name="Kolisko M."/>
            <person name="Husnik F."/>
            <person name="Keeling P."/>
            <person name="Hampl V."/>
        </authorList>
    </citation>
    <scope>NUCLEOTIDE SEQUENCE</scope>
    <source>
        <strain evidence="7">STM</strain>
    </source>
</reference>
<accession>A0A5J4RXR9</accession>
<protein>
    <recommendedName>
        <fullName evidence="8">RagB/SusD family nutrient uptake outer membrane protein</fullName>
    </recommendedName>
</protein>
<organism evidence="7">
    <name type="scientific">termite gut metagenome</name>
    <dbReference type="NCBI Taxonomy" id="433724"/>
    <lineage>
        <taxon>unclassified sequences</taxon>
        <taxon>metagenomes</taxon>
        <taxon>organismal metagenomes</taxon>
    </lineage>
</organism>
<sequence>MKIKNRLTKIAVWVVLVLFPNVSCTDWLDVQPREQEEAEKLFETEDGFKEALAGCYTNLSQTSAYGKELTFGFVSVLGQEWSSGAGVDVSSAAYYQVRRYNYEDTNVLPFIDNIWAVLYNTIAQLNTLIYYTEQKREVLSDLNYAIIRGEAFALRAFVHSELFRLYADVVGMIPENNKISLPYVTTTKPVITPQSTNKEFYDSILLDIAEALALLEKDPVYTGINPGDADNGYLVNRQFHLNYYAVLGLKARINLYYGNKTVALQTARTIIEANKSKNIFPWILLNNINTTNVNLRDRTFSTEQLFAFNVVKLEENIKGYFRETSSPLVSRIPAAVGVANSLFPAAGDYRRLFFETYNGMNDVYSRFWQMPSQQVSGVTTRPERDRIPAIRITEIYYIAAESLIGVDNSEALSLLNEVRTHRGITALPDTPIPADMEIQEEILKEYQREFLGEGQLFFYHKRLNTTYINTANADYILPLPSTEWDLGMRTKIK</sequence>
<dbReference type="Pfam" id="PF14322">
    <property type="entry name" value="SusD-like_3"/>
    <property type="match status" value="1"/>
</dbReference>
<evidence type="ECO:0008006" key="8">
    <source>
        <dbReference type="Google" id="ProtNLM"/>
    </source>
</evidence>
<dbReference type="Pfam" id="PF07980">
    <property type="entry name" value="SusD_RagB"/>
    <property type="match status" value="1"/>
</dbReference>
<evidence type="ECO:0000256" key="4">
    <source>
        <dbReference type="ARBA" id="ARBA00023237"/>
    </source>
</evidence>